<proteinExistence type="predicted"/>
<evidence type="ECO:0000313" key="1">
    <source>
        <dbReference type="EMBL" id="ELD5187683.1"/>
    </source>
</evidence>
<dbReference type="GO" id="GO:0008168">
    <property type="term" value="F:methyltransferase activity"/>
    <property type="evidence" value="ECO:0007669"/>
    <property type="project" value="UniProtKB-KW"/>
</dbReference>
<dbReference type="Pfam" id="PF13489">
    <property type="entry name" value="Methyltransf_23"/>
    <property type="match status" value="1"/>
</dbReference>
<dbReference type="SUPFAM" id="SSF53335">
    <property type="entry name" value="S-adenosyl-L-methionine-dependent methyltransferases"/>
    <property type="match status" value="1"/>
</dbReference>
<keyword evidence="1" id="KW-0489">Methyltransferase</keyword>
<dbReference type="Gene3D" id="3.40.50.720">
    <property type="entry name" value="NAD(P)-binding Rossmann-like Domain"/>
    <property type="match status" value="1"/>
</dbReference>
<dbReference type="EMBL" id="ABMIIH010000018">
    <property type="protein sequence ID" value="ELD5187683.1"/>
    <property type="molecule type" value="Genomic_DNA"/>
</dbReference>
<name>A0AAD2Z2T1_CAMJU</name>
<sequence length="410" mass="48203">MYKQRILDEYCPMCYDKNEKKHIFKTSNAFISVGELSRFAYEIMGGGGYCKGDMDIEIVQCWNCGYVYNKLFDNEKMKQAYFDGEYITPKVISEVMSANIIFLKNKIKKYAGDDKVFLEIAPGACDLLLALLKDFKFAYSVDPSFTPDLLLSNYENISHIRNFFSYQVVKEKINHKINFVILRHLIEHIHNPREFLEDVVKLLEDNGVIYIETPNLLNIINSKRFYEIRHEHCAYYQENTLINIMLLLGCSLIETLYLYDGQWIGLFFRKNIENRKKRDITYIDYKEGYKFISEIQYLEKILKKYQKIIIYGAGGHANSMMSYLSEDNCKKIIRAIDADERRWGTYLQKSSIKIVEPSIENIKDAECILMIMPIYEKKVIEKEVEKFMKDGRLNLDVICTSDTIQIKKLV</sequence>
<organism evidence="1 2">
    <name type="scientific">Campylobacter jejuni</name>
    <dbReference type="NCBI Taxonomy" id="197"/>
    <lineage>
        <taxon>Bacteria</taxon>
        <taxon>Pseudomonadati</taxon>
        <taxon>Campylobacterota</taxon>
        <taxon>Epsilonproteobacteria</taxon>
        <taxon>Campylobacterales</taxon>
        <taxon>Campylobacteraceae</taxon>
        <taxon>Campylobacter</taxon>
    </lineage>
</organism>
<dbReference type="InterPro" id="IPR029063">
    <property type="entry name" value="SAM-dependent_MTases_sf"/>
</dbReference>
<dbReference type="AlphaFoldDB" id="A0AAD2Z2T1"/>
<gene>
    <name evidence="1" type="ORF">QQI97_001903</name>
</gene>
<comment type="caution">
    <text evidence="1">The sequence shown here is derived from an EMBL/GenBank/DDBJ whole genome shotgun (WGS) entry which is preliminary data.</text>
</comment>
<reference evidence="1" key="1">
    <citation type="submission" date="2023-06" db="EMBL/GenBank/DDBJ databases">
        <authorList>
            <consortium name="PulseNet: The National Subtyping Network for Foodborne Disease Surveillance"/>
        </authorList>
    </citation>
    <scope>NUCLEOTIDE SEQUENCE</scope>
    <source>
        <strain evidence="1">PNUSAC035917</strain>
    </source>
</reference>
<keyword evidence="1" id="KW-0808">Transferase</keyword>
<accession>A0AAD2Z2T1</accession>
<dbReference type="Gene3D" id="3.40.50.150">
    <property type="entry name" value="Vaccinia Virus protein VP39"/>
    <property type="match status" value="1"/>
</dbReference>
<protein>
    <submittedName>
        <fullName evidence="1">Class I SAM-dependent methyltransferase</fullName>
    </submittedName>
</protein>
<dbReference type="Proteomes" id="UP001183411">
    <property type="component" value="Unassembled WGS sequence"/>
</dbReference>
<dbReference type="RefSeq" id="WP_052854350.1">
    <property type="nucleotide sequence ID" value="NZ_AP028387.1"/>
</dbReference>
<evidence type="ECO:0000313" key="2">
    <source>
        <dbReference type="Proteomes" id="UP001183411"/>
    </source>
</evidence>
<dbReference type="GO" id="GO:0032259">
    <property type="term" value="P:methylation"/>
    <property type="evidence" value="ECO:0007669"/>
    <property type="project" value="UniProtKB-KW"/>
</dbReference>